<dbReference type="Proteomes" id="UP001597169">
    <property type="component" value="Unassembled WGS sequence"/>
</dbReference>
<sequence length="228" mass="26803">MNNQLKEQLLELSDVKYQQFTARLIPNITNLLGVRHPELHKLAKSIAKGDWRTYLNQAEDEYFEEVMLQAMVIGYVKTDIDELLEYAAVFIPKINNWSICDSFCSGLKITKKNRARVWDFVIPYLSSQDTYHIRFGVVMLLTYFVDEEYIDQVLHKLDTIHSEEYYVQMAVAWAISICYIKMPEPTLIYLQSSSLDRFTYNKALQKITESYQVSAEQKVLIRSMRRKS</sequence>
<dbReference type="InterPro" id="IPR016024">
    <property type="entry name" value="ARM-type_fold"/>
</dbReference>
<keyword evidence="2" id="KW-1185">Reference proteome</keyword>
<evidence type="ECO:0000313" key="1">
    <source>
        <dbReference type="EMBL" id="MFD1128008.1"/>
    </source>
</evidence>
<dbReference type="RefSeq" id="WP_251583969.1">
    <property type="nucleotide sequence ID" value="NZ_JBHTKX010000001.1"/>
</dbReference>
<protein>
    <submittedName>
        <fullName evidence="1">DNA alkylation repair protein</fullName>
    </submittedName>
</protein>
<dbReference type="EMBL" id="JBHTKX010000001">
    <property type="protein sequence ID" value="MFD1128008.1"/>
    <property type="molecule type" value="Genomic_DNA"/>
</dbReference>
<proteinExistence type="predicted"/>
<dbReference type="Pfam" id="PF08713">
    <property type="entry name" value="DNA_alkylation"/>
    <property type="match status" value="1"/>
</dbReference>
<accession>A0ABW3PT17</accession>
<organism evidence="1 2">
    <name type="scientific">Paenibacillus provencensis</name>
    <dbReference type="NCBI Taxonomy" id="441151"/>
    <lineage>
        <taxon>Bacteria</taxon>
        <taxon>Bacillati</taxon>
        <taxon>Bacillota</taxon>
        <taxon>Bacilli</taxon>
        <taxon>Bacillales</taxon>
        <taxon>Paenibacillaceae</taxon>
        <taxon>Paenibacillus</taxon>
    </lineage>
</organism>
<dbReference type="SUPFAM" id="SSF48371">
    <property type="entry name" value="ARM repeat"/>
    <property type="match status" value="1"/>
</dbReference>
<name>A0ABW3PT17_9BACL</name>
<dbReference type="CDD" id="cd06561">
    <property type="entry name" value="AlkD_like"/>
    <property type="match status" value="1"/>
</dbReference>
<dbReference type="InterPro" id="IPR014825">
    <property type="entry name" value="DNA_alkylation"/>
</dbReference>
<dbReference type="PANTHER" id="PTHR34070">
    <property type="entry name" value="ARMADILLO-TYPE FOLD"/>
    <property type="match status" value="1"/>
</dbReference>
<evidence type="ECO:0000313" key="2">
    <source>
        <dbReference type="Proteomes" id="UP001597169"/>
    </source>
</evidence>
<dbReference type="Gene3D" id="1.25.10.90">
    <property type="match status" value="1"/>
</dbReference>
<reference evidence="2" key="1">
    <citation type="journal article" date="2019" name="Int. J. Syst. Evol. Microbiol.">
        <title>The Global Catalogue of Microorganisms (GCM) 10K type strain sequencing project: providing services to taxonomists for standard genome sequencing and annotation.</title>
        <authorList>
            <consortium name="The Broad Institute Genomics Platform"/>
            <consortium name="The Broad Institute Genome Sequencing Center for Infectious Disease"/>
            <person name="Wu L."/>
            <person name="Ma J."/>
        </authorList>
    </citation>
    <scope>NUCLEOTIDE SEQUENCE [LARGE SCALE GENOMIC DNA]</scope>
    <source>
        <strain evidence="2">CCUG 53519</strain>
    </source>
</reference>
<dbReference type="PANTHER" id="PTHR34070:SF1">
    <property type="entry name" value="DNA ALKYLATION REPAIR PROTEIN"/>
    <property type="match status" value="1"/>
</dbReference>
<comment type="caution">
    <text evidence="1">The sequence shown here is derived from an EMBL/GenBank/DDBJ whole genome shotgun (WGS) entry which is preliminary data.</text>
</comment>
<gene>
    <name evidence="1" type="ORF">ACFQ3J_07475</name>
</gene>